<dbReference type="InterPro" id="IPR003489">
    <property type="entry name" value="RHF/RaiA"/>
</dbReference>
<evidence type="ECO:0000256" key="1">
    <source>
        <dbReference type="ARBA" id="ARBA00022845"/>
    </source>
</evidence>
<proteinExistence type="inferred from homology"/>
<dbReference type="InterPro" id="IPR050574">
    <property type="entry name" value="HPF/YfiA_ribosome-assoc"/>
</dbReference>
<organism evidence="4 5">
    <name type="scientific">Candidatus Onthousia excrementipullorum</name>
    <dbReference type="NCBI Taxonomy" id="2840884"/>
    <lineage>
        <taxon>Bacteria</taxon>
        <taxon>Bacillati</taxon>
        <taxon>Bacillota</taxon>
        <taxon>Bacilli</taxon>
        <taxon>Candidatus Onthousia</taxon>
    </lineage>
</organism>
<keyword evidence="2" id="KW-0963">Cytoplasm</keyword>
<dbReference type="PANTHER" id="PTHR33231">
    <property type="entry name" value="30S RIBOSOMAL PROTEIN"/>
    <property type="match status" value="1"/>
</dbReference>
<comment type="caution">
    <text evidence="4">The sequence shown here is derived from an EMBL/GenBank/DDBJ whole genome shotgun (WGS) entry which is preliminary data.</text>
</comment>
<dbReference type="PANTHER" id="PTHR33231:SF1">
    <property type="entry name" value="30S RIBOSOMAL PROTEIN"/>
    <property type="match status" value="1"/>
</dbReference>
<gene>
    <name evidence="4" type="primary">raiA</name>
    <name evidence="2" type="synonym">hpf</name>
    <name evidence="4" type="ORF">IAB38_06350</name>
</gene>
<dbReference type="Gene3D" id="3.30.505.50">
    <property type="entry name" value="Sigma 54 modulation/S30EA ribosomal protein, C-terminal domain"/>
    <property type="match status" value="1"/>
</dbReference>
<dbReference type="Pfam" id="PF02482">
    <property type="entry name" value="Ribosomal_S30AE"/>
    <property type="match status" value="1"/>
</dbReference>
<dbReference type="AlphaFoldDB" id="A0A9D1DV22"/>
<keyword evidence="1 2" id="KW-0810">Translation regulation</keyword>
<dbReference type="SUPFAM" id="SSF69754">
    <property type="entry name" value="Ribosome binding protein Y (YfiA homologue)"/>
    <property type="match status" value="1"/>
</dbReference>
<feature type="domain" description="Sigma 54 modulation/S30EA ribosomal protein C-terminal" evidence="3">
    <location>
        <begin position="116"/>
        <end position="171"/>
    </location>
</feature>
<evidence type="ECO:0000256" key="2">
    <source>
        <dbReference type="HAMAP-Rule" id="MF_00839"/>
    </source>
</evidence>
<dbReference type="InterPro" id="IPR032528">
    <property type="entry name" value="Ribosom_S30AE_C"/>
</dbReference>
<comment type="function">
    <text evidence="2">Required for dimerization of active 70S ribosomes into 100S ribosomes in stationary phase; 100S ribosomes are translationally inactive and sometimes present during exponential growth.</text>
</comment>
<sequence>MEIIIRGDKIEVTAAMKDYINEKLKRLEKYLENSDSVRANVVVKVKGHMQTVEITIPLHNFIIRSEETQDDFYASVDKAIDVIERQIRKNKTKIKAKEAKTRIDFSIVDIEEEEHEENNTIKHKKIEVKPMDEEEAILQLELLGHEFYLFKNVDTDKEAVVYKRKNGGYGIIEAE</sequence>
<dbReference type="CDD" id="cd00552">
    <property type="entry name" value="RaiA"/>
    <property type="match status" value="1"/>
</dbReference>
<dbReference type="Proteomes" id="UP000824232">
    <property type="component" value="Unassembled WGS sequence"/>
</dbReference>
<name>A0A9D1DV22_9FIRM</name>
<reference evidence="4" key="1">
    <citation type="submission" date="2020-10" db="EMBL/GenBank/DDBJ databases">
        <authorList>
            <person name="Gilroy R."/>
        </authorList>
    </citation>
    <scope>NUCLEOTIDE SEQUENCE</scope>
    <source>
        <strain evidence="4">CHK184-20233</strain>
    </source>
</reference>
<evidence type="ECO:0000313" key="5">
    <source>
        <dbReference type="Proteomes" id="UP000824232"/>
    </source>
</evidence>
<comment type="subcellular location">
    <subcellularLocation>
        <location evidence="2">Cytoplasm</location>
    </subcellularLocation>
</comment>
<dbReference type="GO" id="GO:0045900">
    <property type="term" value="P:negative regulation of translational elongation"/>
    <property type="evidence" value="ECO:0007669"/>
    <property type="project" value="TreeGrafter"/>
</dbReference>
<reference evidence="4" key="2">
    <citation type="journal article" date="2021" name="PeerJ">
        <title>Extensive microbial diversity within the chicken gut microbiome revealed by metagenomics and culture.</title>
        <authorList>
            <person name="Gilroy R."/>
            <person name="Ravi A."/>
            <person name="Getino M."/>
            <person name="Pursley I."/>
            <person name="Horton D.L."/>
            <person name="Alikhan N.F."/>
            <person name="Baker D."/>
            <person name="Gharbi K."/>
            <person name="Hall N."/>
            <person name="Watson M."/>
            <person name="Adriaenssens E.M."/>
            <person name="Foster-Nyarko E."/>
            <person name="Jarju S."/>
            <person name="Secka A."/>
            <person name="Antonio M."/>
            <person name="Oren A."/>
            <person name="Chaudhuri R.R."/>
            <person name="La Ragione R."/>
            <person name="Hildebrand F."/>
            <person name="Pallen M.J."/>
        </authorList>
    </citation>
    <scope>NUCLEOTIDE SEQUENCE</scope>
    <source>
        <strain evidence="4">CHK184-20233</strain>
    </source>
</reference>
<dbReference type="GO" id="GO:0022627">
    <property type="term" value="C:cytosolic small ribosomal subunit"/>
    <property type="evidence" value="ECO:0007669"/>
    <property type="project" value="TreeGrafter"/>
</dbReference>
<dbReference type="GO" id="GO:0043024">
    <property type="term" value="F:ribosomal small subunit binding"/>
    <property type="evidence" value="ECO:0007669"/>
    <property type="project" value="TreeGrafter"/>
</dbReference>
<dbReference type="NCBIfam" id="TIGR00741">
    <property type="entry name" value="yfiA"/>
    <property type="match status" value="1"/>
</dbReference>
<dbReference type="HAMAP" id="MF_00839">
    <property type="entry name" value="HPF"/>
    <property type="match status" value="1"/>
</dbReference>
<evidence type="ECO:0000313" key="4">
    <source>
        <dbReference type="EMBL" id="HIR59654.1"/>
    </source>
</evidence>
<dbReference type="Pfam" id="PF16321">
    <property type="entry name" value="Ribosom_S30AE_C"/>
    <property type="match status" value="1"/>
</dbReference>
<accession>A0A9D1DV22</accession>
<protein>
    <recommendedName>
        <fullName evidence="2">Ribosome hibernation promoting factor</fullName>
        <shortName evidence="2">HPF</shortName>
    </recommendedName>
</protein>
<dbReference type="InterPro" id="IPR038416">
    <property type="entry name" value="Ribosom_S30AE_C_sf"/>
</dbReference>
<comment type="similarity">
    <text evidence="2">Belongs to the HPF/YfiA ribosome-associated protein family. Long HPF subfamily.</text>
</comment>
<dbReference type="EMBL" id="DVHC01000062">
    <property type="protein sequence ID" value="HIR59654.1"/>
    <property type="molecule type" value="Genomic_DNA"/>
</dbReference>
<dbReference type="Gene3D" id="3.30.160.100">
    <property type="entry name" value="Ribosome hibernation promotion factor-like"/>
    <property type="match status" value="1"/>
</dbReference>
<comment type="subunit">
    <text evidence="2">Interacts with 100S ribosomes.</text>
</comment>
<evidence type="ECO:0000259" key="3">
    <source>
        <dbReference type="Pfam" id="PF16321"/>
    </source>
</evidence>
<dbReference type="InterPro" id="IPR034694">
    <property type="entry name" value="HPF_long/plastid"/>
</dbReference>
<dbReference type="InterPro" id="IPR036567">
    <property type="entry name" value="RHF-like"/>
</dbReference>